<evidence type="ECO:0000259" key="1">
    <source>
        <dbReference type="Pfam" id="PF13191"/>
    </source>
</evidence>
<gene>
    <name evidence="2" type="ORF">NCTC13032_00810</name>
</gene>
<dbReference type="InterPro" id="IPR041664">
    <property type="entry name" value="AAA_16"/>
</dbReference>
<accession>A0A4U9HI12</accession>
<dbReference type="AlphaFoldDB" id="A0A4U9HI12"/>
<dbReference type="EMBL" id="LR590464">
    <property type="protein sequence ID" value="VTP63335.1"/>
    <property type="molecule type" value="Genomic_DNA"/>
</dbReference>
<sequence length="95" mass="9603">MAISGPSGIGKSSLIASGLKALQHRSVLLAVGKVDQFSPTLPYAALTSAFRTLVLHLLGLSAEEVAQWKVRPVARAGGLRSLSRQPGAGAAAAAG</sequence>
<proteinExistence type="predicted"/>
<feature type="domain" description="Orc1-like AAA ATPase" evidence="1">
    <location>
        <begin position="3"/>
        <end position="81"/>
    </location>
</feature>
<name>A0A4U9HI12_9ENTR</name>
<evidence type="ECO:0000313" key="3">
    <source>
        <dbReference type="Proteomes" id="UP000310719"/>
    </source>
</evidence>
<reference evidence="2 3" key="1">
    <citation type="submission" date="2019-05" db="EMBL/GenBank/DDBJ databases">
        <authorList>
            <consortium name="Pathogen Informatics"/>
        </authorList>
    </citation>
    <scope>NUCLEOTIDE SEQUENCE [LARGE SCALE GENOMIC DNA]</scope>
    <source>
        <strain evidence="2 3">NCTC13032</strain>
    </source>
</reference>
<evidence type="ECO:0000313" key="2">
    <source>
        <dbReference type="EMBL" id="VTP63335.1"/>
    </source>
</evidence>
<dbReference type="Pfam" id="PF13191">
    <property type="entry name" value="AAA_16"/>
    <property type="match status" value="1"/>
</dbReference>
<dbReference type="Proteomes" id="UP000310719">
    <property type="component" value="Chromosome"/>
</dbReference>
<organism evidence="2 3">
    <name type="scientific">Leclercia adecarboxylata</name>
    <dbReference type="NCBI Taxonomy" id="83655"/>
    <lineage>
        <taxon>Bacteria</taxon>
        <taxon>Pseudomonadati</taxon>
        <taxon>Pseudomonadota</taxon>
        <taxon>Gammaproteobacteria</taxon>
        <taxon>Enterobacterales</taxon>
        <taxon>Enterobacteriaceae</taxon>
        <taxon>Leclercia</taxon>
    </lineage>
</organism>
<protein>
    <submittedName>
        <fullName evidence="2">Predicted ATPase</fullName>
    </submittedName>
</protein>